<sequence>MNTGKASSTRIEVNRMFQVKIGIRNMVIPGTRRHRIVAMKLTAPSVVLTPATASPMAHKSRPCPGERTPLFKGE</sequence>
<protein>
    <submittedName>
        <fullName evidence="2">Uncharacterized protein</fullName>
    </submittedName>
</protein>
<evidence type="ECO:0000256" key="1">
    <source>
        <dbReference type="SAM" id="MobiDB-lite"/>
    </source>
</evidence>
<dbReference type="eggNOG" id="ENOG5032CAS">
    <property type="taxonomic scope" value="Bacteria"/>
</dbReference>
<feature type="region of interest" description="Disordered" evidence="1">
    <location>
        <begin position="52"/>
        <end position="74"/>
    </location>
</feature>
<comment type="caution">
    <text evidence="2">The sequence shown here is derived from an EMBL/GenBank/DDBJ whole genome shotgun (WGS) entry which is preliminary data.</text>
</comment>
<dbReference type="HOGENOM" id="CLU_2686340_0_0_11"/>
<organism evidence="2 3">
    <name type="scientific">Streptomyces rapamycinicus (strain ATCC 29253 / DSM 41530 / NRRL 5491 / AYB-994)</name>
    <name type="common">Streptomyces hygroscopicus (strain ATCC 29253)</name>
    <dbReference type="NCBI Taxonomy" id="1343740"/>
    <lineage>
        <taxon>Bacteria</taxon>
        <taxon>Bacillati</taxon>
        <taxon>Actinomycetota</taxon>
        <taxon>Actinomycetes</taxon>
        <taxon>Kitasatosporales</taxon>
        <taxon>Streptomycetaceae</taxon>
        <taxon>Streptomyces</taxon>
        <taxon>Streptomyces violaceusniger group</taxon>
    </lineage>
</organism>
<reference evidence="2 3" key="1">
    <citation type="journal article" date="2018" name="J. Biol. Chem.">
        <title>Discovery of the actinoplanic acid pathway in Streptomyces rapamycinicus reveals a genetically conserved synergism with rapamycin.</title>
        <authorList>
            <person name="Mrak P."/>
            <person name="Krastel P."/>
            <person name="Pivk Lukancic P."/>
            <person name="Tao J."/>
            <person name="Pistorius D."/>
            <person name="Moore C.M."/>
        </authorList>
    </citation>
    <scope>NUCLEOTIDE SEQUENCE [LARGE SCALE GENOMIC DNA]</scope>
    <source>
        <strain evidence="2 3">NRRL 5491</strain>
    </source>
</reference>
<dbReference type="EMBL" id="QYCY01000001">
    <property type="protein sequence ID" value="RLV81377.1"/>
    <property type="molecule type" value="Genomic_DNA"/>
</dbReference>
<gene>
    <name evidence="2" type="ORF">D3C57_123370</name>
</gene>
<proteinExistence type="predicted"/>
<evidence type="ECO:0000313" key="3">
    <source>
        <dbReference type="Proteomes" id="UP000281594"/>
    </source>
</evidence>
<dbReference type="AlphaFoldDB" id="A0A0A0NHM6"/>
<dbReference type="KEGG" id="src:M271_20210"/>
<name>A0A0A0NHM6_STRRN</name>
<dbReference type="Proteomes" id="UP000281594">
    <property type="component" value="Unassembled WGS sequence"/>
</dbReference>
<accession>A0A0A0NHM6</accession>
<evidence type="ECO:0000313" key="2">
    <source>
        <dbReference type="EMBL" id="RLV81377.1"/>
    </source>
</evidence>